<evidence type="ECO:0000313" key="2">
    <source>
        <dbReference type="EMBL" id="KKN26811.1"/>
    </source>
</evidence>
<accession>A0A0F9RPF5</accession>
<proteinExistence type="predicted"/>
<organism evidence="2">
    <name type="scientific">marine sediment metagenome</name>
    <dbReference type="NCBI Taxonomy" id="412755"/>
    <lineage>
        <taxon>unclassified sequences</taxon>
        <taxon>metagenomes</taxon>
        <taxon>ecological metagenomes</taxon>
    </lineage>
</organism>
<evidence type="ECO:0000259" key="1">
    <source>
        <dbReference type="Pfam" id="PF11977"/>
    </source>
</evidence>
<comment type="caution">
    <text evidence="2">The sequence shown here is derived from an EMBL/GenBank/DDBJ whole genome shotgun (WGS) entry which is preliminary data.</text>
</comment>
<sequence length="199" mass="21678">MIAPALIFLISILGVVFAFSQPITSDLILLAGPSAIASVILLFKEAQTWLAQQDTYTDPKAVVIDGSNVMYWFDGTPRIEPVQDVVHHLSKLGFAPEVFFDANAGYLIAGQYLGTKPLSRLLNLPTDSVTVVPKGDVADPYILRAAHETDAIIISNDNYRDWVAQFPHALEPGRLVKGAFRAGELWFDLPTSSAKPKVG</sequence>
<reference evidence="2" key="1">
    <citation type="journal article" date="2015" name="Nature">
        <title>Complex archaea that bridge the gap between prokaryotes and eukaryotes.</title>
        <authorList>
            <person name="Spang A."/>
            <person name="Saw J.H."/>
            <person name="Jorgensen S.L."/>
            <person name="Zaremba-Niedzwiedzka K."/>
            <person name="Martijn J."/>
            <person name="Lind A.E."/>
            <person name="van Eijk R."/>
            <person name="Schleper C."/>
            <person name="Guy L."/>
            <person name="Ettema T.J."/>
        </authorList>
    </citation>
    <scope>NUCLEOTIDE SEQUENCE</scope>
</reference>
<gene>
    <name evidence="2" type="ORF">LCGC14_0870990</name>
</gene>
<protein>
    <recommendedName>
        <fullName evidence="1">RNase NYN domain-containing protein</fullName>
    </recommendedName>
</protein>
<dbReference type="AlphaFoldDB" id="A0A0F9RPF5"/>
<name>A0A0F9RPF5_9ZZZZ</name>
<dbReference type="EMBL" id="LAZR01002692">
    <property type="protein sequence ID" value="KKN26811.1"/>
    <property type="molecule type" value="Genomic_DNA"/>
</dbReference>
<dbReference type="Gene3D" id="3.40.50.11980">
    <property type="match status" value="1"/>
</dbReference>
<feature type="domain" description="RNase NYN" evidence="1">
    <location>
        <begin position="60"/>
        <end position="166"/>
    </location>
</feature>
<dbReference type="InterPro" id="IPR021869">
    <property type="entry name" value="RNase_Zc3h12_NYN"/>
</dbReference>
<dbReference type="Pfam" id="PF11977">
    <property type="entry name" value="RNase_Zc3h12a"/>
    <property type="match status" value="1"/>
</dbReference>